<evidence type="ECO:0000313" key="4">
    <source>
        <dbReference type="EMBL" id="VFU14903.1"/>
    </source>
</evidence>
<evidence type="ECO:0000259" key="3">
    <source>
        <dbReference type="Pfam" id="PF02581"/>
    </source>
</evidence>
<dbReference type="Gene3D" id="3.20.20.70">
    <property type="entry name" value="Aldolase class I"/>
    <property type="match status" value="1"/>
</dbReference>
<dbReference type="CDD" id="cd00564">
    <property type="entry name" value="TMP_TenI"/>
    <property type="match status" value="1"/>
</dbReference>
<dbReference type="AlphaFoldDB" id="A0A485M1D7"/>
<name>A0A485M1D7_9ZZZZ</name>
<protein>
    <submittedName>
        <fullName evidence="4">Regulatory protein TenI</fullName>
    </submittedName>
</protein>
<dbReference type="Pfam" id="PF02581">
    <property type="entry name" value="TMP-TENI"/>
    <property type="match status" value="1"/>
</dbReference>
<dbReference type="InterPro" id="IPR022998">
    <property type="entry name" value="ThiamineP_synth_TenI"/>
</dbReference>
<organism evidence="4">
    <name type="scientific">anaerobic digester metagenome</name>
    <dbReference type="NCBI Taxonomy" id="1263854"/>
    <lineage>
        <taxon>unclassified sequences</taxon>
        <taxon>metagenomes</taxon>
        <taxon>ecological metagenomes</taxon>
    </lineage>
</organism>
<accession>A0A485M1D7</accession>
<dbReference type="PANTHER" id="PTHR20857:SF15">
    <property type="entry name" value="THIAMINE-PHOSPHATE SYNTHASE"/>
    <property type="match status" value="1"/>
</dbReference>
<proteinExistence type="predicted"/>
<sequence length="194" mass="21493">MLICVTNRKMCQDDFLKRLDQIAQGKPHAILLREKDLSLAEYKKLTESVRDICLNHRVPLIINKYKETAAELKCDALHLSMPDLRKYRNELKQFSRIGASVHSVSEAEEAQRLGVAYLIAGHIFPTDCKKGVPPRGLSFLRDVCAAVEIPVYAIGGITEDKVRDVLGAGAKGVCVMSEAMTCSHPAELAGRFRG</sequence>
<evidence type="ECO:0000256" key="2">
    <source>
        <dbReference type="ARBA" id="ARBA00022977"/>
    </source>
</evidence>
<dbReference type="PANTHER" id="PTHR20857">
    <property type="entry name" value="THIAMINE-PHOSPHATE PYROPHOSPHORYLASE"/>
    <property type="match status" value="1"/>
</dbReference>
<evidence type="ECO:0000256" key="1">
    <source>
        <dbReference type="ARBA" id="ARBA00004948"/>
    </source>
</evidence>
<reference evidence="4" key="1">
    <citation type="submission" date="2019-03" db="EMBL/GenBank/DDBJ databases">
        <authorList>
            <person name="Hao L."/>
        </authorList>
    </citation>
    <scope>NUCLEOTIDE SEQUENCE</scope>
</reference>
<dbReference type="InterPro" id="IPR036206">
    <property type="entry name" value="ThiamineP_synth_sf"/>
</dbReference>
<dbReference type="EMBL" id="CAADRN010000195">
    <property type="protein sequence ID" value="VFU14903.1"/>
    <property type="molecule type" value="Genomic_DNA"/>
</dbReference>
<feature type="domain" description="Thiamine phosphate synthase/TenI" evidence="3">
    <location>
        <begin position="2"/>
        <end position="178"/>
    </location>
</feature>
<dbReference type="InterPro" id="IPR013785">
    <property type="entry name" value="Aldolase_TIM"/>
</dbReference>
<gene>
    <name evidence="4" type="primary">tenI</name>
    <name evidence="4" type="ORF">SCFA_2740003</name>
</gene>
<keyword evidence="2" id="KW-0784">Thiamine biosynthesis</keyword>
<dbReference type="GO" id="GO:0005737">
    <property type="term" value="C:cytoplasm"/>
    <property type="evidence" value="ECO:0007669"/>
    <property type="project" value="TreeGrafter"/>
</dbReference>
<comment type="pathway">
    <text evidence="1">Cofactor biosynthesis; thiamine diphosphate biosynthesis.</text>
</comment>
<dbReference type="SUPFAM" id="SSF51391">
    <property type="entry name" value="Thiamin phosphate synthase"/>
    <property type="match status" value="1"/>
</dbReference>
<dbReference type="GO" id="GO:0009228">
    <property type="term" value="P:thiamine biosynthetic process"/>
    <property type="evidence" value="ECO:0007669"/>
    <property type="project" value="UniProtKB-KW"/>
</dbReference>
<dbReference type="GO" id="GO:0004789">
    <property type="term" value="F:thiamine-phosphate diphosphorylase activity"/>
    <property type="evidence" value="ECO:0007669"/>
    <property type="project" value="TreeGrafter"/>
</dbReference>